<dbReference type="Proteomes" id="UP000235670">
    <property type="component" value="Unassembled WGS sequence"/>
</dbReference>
<accession>A0A2N6SG25</accession>
<proteinExistence type="predicted"/>
<comment type="subcellular location">
    <subcellularLocation>
        <location evidence="2">Membrane</location>
    </subcellularLocation>
</comment>
<evidence type="ECO:0000256" key="5">
    <source>
        <dbReference type="ARBA" id="ARBA00022679"/>
    </source>
</evidence>
<protein>
    <recommendedName>
        <fullName evidence="3">histidine kinase</fullName>
        <ecNumber evidence="3">2.7.13.3</ecNumber>
    </recommendedName>
</protein>
<dbReference type="InterPro" id="IPR005467">
    <property type="entry name" value="His_kinase_dom"/>
</dbReference>
<dbReference type="SMART" id="SM00388">
    <property type="entry name" value="HisKA"/>
    <property type="match status" value="1"/>
</dbReference>
<gene>
    <name evidence="12" type="ORF">CJ218_02700</name>
</gene>
<evidence type="ECO:0000313" key="12">
    <source>
        <dbReference type="EMBL" id="PMC52819.1"/>
    </source>
</evidence>
<keyword evidence="6" id="KW-0547">Nucleotide-binding</keyword>
<evidence type="ECO:0000256" key="7">
    <source>
        <dbReference type="ARBA" id="ARBA00022777"/>
    </source>
</evidence>
<dbReference type="PROSITE" id="PS50109">
    <property type="entry name" value="HIS_KIN"/>
    <property type="match status" value="1"/>
</dbReference>
<dbReference type="RefSeq" id="WP_102189529.1">
    <property type="nucleotide sequence ID" value="NZ_CAUTAO010000001.1"/>
</dbReference>
<dbReference type="AlphaFoldDB" id="A0A2N6SG25"/>
<dbReference type="GO" id="GO:0016036">
    <property type="term" value="P:cellular response to phosphate starvation"/>
    <property type="evidence" value="ECO:0007669"/>
    <property type="project" value="TreeGrafter"/>
</dbReference>
<evidence type="ECO:0000313" key="13">
    <source>
        <dbReference type="Proteomes" id="UP000235670"/>
    </source>
</evidence>
<dbReference type="Pfam" id="PF02518">
    <property type="entry name" value="HATPase_c"/>
    <property type="match status" value="1"/>
</dbReference>
<dbReference type="EC" id="2.7.13.3" evidence="3"/>
<dbReference type="GO" id="GO:0005886">
    <property type="term" value="C:plasma membrane"/>
    <property type="evidence" value="ECO:0007669"/>
    <property type="project" value="TreeGrafter"/>
</dbReference>
<keyword evidence="10" id="KW-1133">Transmembrane helix</keyword>
<keyword evidence="4" id="KW-0597">Phosphoprotein</keyword>
<organism evidence="12 13">
    <name type="scientific">Gemella sanguinis</name>
    <dbReference type="NCBI Taxonomy" id="84135"/>
    <lineage>
        <taxon>Bacteria</taxon>
        <taxon>Bacillati</taxon>
        <taxon>Bacillota</taxon>
        <taxon>Bacilli</taxon>
        <taxon>Bacillales</taxon>
        <taxon>Gemellaceae</taxon>
        <taxon>Gemella</taxon>
    </lineage>
</organism>
<dbReference type="InterPro" id="IPR003594">
    <property type="entry name" value="HATPase_dom"/>
</dbReference>
<dbReference type="GO" id="GO:0000155">
    <property type="term" value="F:phosphorelay sensor kinase activity"/>
    <property type="evidence" value="ECO:0007669"/>
    <property type="project" value="InterPro"/>
</dbReference>
<dbReference type="GO" id="GO:0005524">
    <property type="term" value="F:ATP binding"/>
    <property type="evidence" value="ECO:0007669"/>
    <property type="project" value="UniProtKB-KW"/>
</dbReference>
<dbReference type="Pfam" id="PF00512">
    <property type="entry name" value="HisKA"/>
    <property type="match status" value="1"/>
</dbReference>
<keyword evidence="8" id="KW-0067">ATP-binding</keyword>
<keyword evidence="7 12" id="KW-0418">Kinase</keyword>
<dbReference type="CDD" id="cd00082">
    <property type="entry name" value="HisKA"/>
    <property type="match status" value="1"/>
</dbReference>
<evidence type="ECO:0000256" key="9">
    <source>
        <dbReference type="ARBA" id="ARBA00023012"/>
    </source>
</evidence>
<dbReference type="InterPro" id="IPR003661">
    <property type="entry name" value="HisK_dim/P_dom"/>
</dbReference>
<evidence type="ECO:0000256" key="1">
    <source>
        <dbReference type="ARBA" id="ARBA00000085"/>
    </source>
</evidence>
<dbReference type="Gene3D" id="3.30.565.10">
    <property type="entry name" value="Histidine kinase-like ATPase, C-terminal domain"/>
    <property type="match status" value="1"/>
</dbReference>
<keyword evidence="10" id="KW-0812">Transmembrane</keyword>
<reference evidence="12 13" key="1">
    <citation type="submission" date="2017-09" db="EMBL/GenBank/DDBJ databases">
        <title>Bacterial strain isolated from the female urinary microbiota.</title>
        <authorList>
            <person name="Thomas-White K."/>
            <person name="Kumar N."/>
            <person name="Forster S."/>
            <person name="Putonti C."/>
            <person name="Lawley T."/>
            <person name="Wolfe A.J."/>
        </authorList>
    </citation>
    <scope>NUCLEOTIDE SEQUENCE [LARGE SCALE GENOMIC DNA]</scope>
    <source>
        <strain evidence="12 13">UMB0186</strain>
    </source>
</reference>
<dbReference type="Gene3D" id="1.10.287.130">
    <property type="match status" value="1"/>
</dbReference>
<comment type="catalytic activity">
    <reaction evidence="1">
        <text>ATP + protein L-histidine = ADP + protein N-phospho-L-histidine.</text>
        <dbReference type="EC" id="2.7.13.3"/>
    </reaction>
</comment>
<dbReference type="SUPFAM" id="SSF47384">
    <property type="entry name" value="Homodimeric domain of signal transducing histidine kinase"/>
    <property type="match status" value="1"/>
</dbReference>
<feature type="domain" description="Histidine kinase" evidence="11">
    <location>
        <begin position="198"/>
        <end position="406"/>
    </location>
</feature>
<keyword evidence="5" id="KW-0808">Transferase</keyword>
<evidence type="ECO:0000256" key="10">
    <source>
        <dbReference type="SAM" id="Phobius"/>
    </source>
</evidence>
<keyword evidence="9" id="KW-0902">Two-component regulatory system</keyword>
<sequence length="410" mass="46581">MFKSLRRKFVATSVASVAVVIILMASTLNFINYYKMGQRVDDSLYEASKSSALVTIFSDGEEDMIVTKNTASKTPNNNGFSIAKIDENKNVIRSYRDDVLIKGKDDLQKLVTDAVNESSTSGYVGTYRYLKVNNDAGNLVLLLNTQRDLDSFHAFMRNSIIVSSIVILSVFILLVLISKKVIAPIQQSYQKQKQFITDASHELKTPLAIIRSNTDVLELENGDSKWTKNIQNQVDRLTSLVNSLVVFSRMEEKDTAEKVKFNLSESLHARIDDFEELASFQKKHITADIDNNIYYRGEQQAIVQLMDILLENAIKYATKETNINVTLKKNKKYAMMKISNQANVKKGDLRKVFDRFYRLDESRNSTVKGYGIGLSMAKLIAEKHKEVIKAYAPEDGIFKIEVRFTLDDKR</sequence>
<dbReference type="InterPro" id="IPR036890">
    <property type="entry name" value="HATPase_C_sf"/>
</dbReference>
<dbReference type="SUPFAM" id="SSF55874">
    <property type="entry name" value="ATPase domain of HSP90 chaperone/DNA topoisomerase II/histidine kinase"/>
    <property type="match status" value="1"/>
</dbReference>
<dbReference type="InterPro" id="IPR050351">
    <property type="entry name" value="BphY/WalK/GraS-like"/>
</dbReference>
<dbReference type="SMART" id="SM00387">
    <property type="entry name" value="HATPase_c"/>
    <property type="match status" value="1"/>
</dbReference>
<evidence type="ECO:0000256" key="3">
    <source>
        <dbReference type="ARBA" id="ARBA00012438"/>
    </source>
</evidence>
<dbReference type="EMBL" id="PNGT01000002">
    <property type="protein sequence ID" value="PMC52819.1"/>
    <property type="molecule type" value="Genomic_DNA"/>
</dbReference>
<dbReference type="OrthoDB" id="9813151at2"/>
<evidence type="ECO:0000256" key="2">
    <source>
        <dbReference type="ARBA" id="ARBA00004370"/>
    </source>
</evidence>
<feature type="transmembrane region" description="Helical" evidence="10">
    <location>
        <begin position="9"/>
        <end position="31"/>
    </location>
</feature>
<evidence type="ECO:0000259" key="11">
    <source>
        <dbReference type="PROSITE" id="PS50109"/>
    </source>
</evidence>
<feature type="transmembrane region" description="Helical" evidence="10">
    <location>
        <begin position="159"/>
        <end position="177"/>
    </location>
</feature>
<name>A0A2N6SG25_9BACL</name>
<evidence type="ECO:0000256" key="6">
    <source>
        <dbReference type="ARBA" id="ARBA00022741"/>
    </source>
</evidence>
<dbReference type="PANTHER" id="PTHR45453">
    <property type="entry name" value="PHOSPHATE REGULON SENSOR PROTEIN PHOR"/>
    <property type="match status" value="1"/>
</dbReference>
<evidence type="ECO:0000256" key="8">
    <source>
        <dbReference type="ARBA" id="ARBA00022840"/>
    </source>
</evidence>
<dbReference type="PANTHER" id="PTHR45453:SF1">
    <property type="entry name" value="PHOSPHATE REGULON SENSOR PROTEIN PHOR"/>
    <property type="match status" value="1"/>
</dbReference>
<dbReference type="GO" id="GO:0004721">
    <property type="term" value="F:phosphoprotein phosphatase activity"/>
    <property type="evidence" value="ECO:0007669"/>
    <property type="project" value="TreeGrafter"/>
</dbReference>
<dbReference type="STRING" id="84135.GCA_001052115_00500"/>
<evidence type="ECO:0000256" key="4">
    <source>
        <dbReference type="ARBA" id="ARBA00022553"/>
    </source>
</evidence>
<dbReference type="InterPro" id="IPR036097">
    <property type="entry name" value="HisK_dim/P_sf"/>
</dbReference>
<keyword evidence="10" id="KW-0472">Membrane</keyword>
<comment type="caution">
    <text evidence="12">The sequence shown here is derived from an EMBL/GenBank/DDBJ whole genome shotgun (WGS) entry which is preliminary data.</text>
</comment>